<organism evidence="3">
    <name type="scientific">Streptantibioticus silvisoli</name>
    <dbReference type="NCBI Taxonomy" id="2705255"/>
    <lineage>
        <taxon>Bacteria</taxon>
        <taxon>Bacillati</taxon>
        <taxon>Actinomycetota</taxon>
        <taxon>Actinomycetes</taxon>
        <taxon>Kitasatosporales</taxon>
        <taxon>Streptomycetaceae</taxon>
        <taxon>Streptantibioticus</taxon>
    </lineage>
</organism>
<dbReference type="EMBL" id="JAAGKO020000074">
    <property type="protein sequence ID" value="MDI5967127.1"/>
    <property type="molecule type" value="Genomic_DNA"/>
</dbReference>
<comment type="caution">
    <text evidence="3">The sequence shown here is derived from an EMBL/GenBank/DDBJ whole genome shotgun (WGS) entry which is preliminary data.</text>
</comment>
<keyword evidence="4" id="KW-1185">Reference proteome</keyword>
<feature type="region of interest" description="Disordered" evidence="1">
    <location>
        <begin position="1"/>
        <end position="61"/>
    </location>
</feature>
<dbReference type="AlphaFoldDB" id="A0AA90H168"/>
<evidence type="ECO:0000313" key="4">
    <source>
        <dbReference type="Proteomes" id="UP001156398"/>
    </source>
</evidence>
<evidence type="ECO:0000256" key="1">
    <source>
        <dbReference type="SAM" id="MobiDB-lite"/>
    </source>
</evidence>
<proteinExistence type="predicted"/>
<gene>
    <name evidence="2" type="ORF">POF43_031115</name>
    <name evidence="3" type="ORF">POF50_018970</name>
</gene>
<evidence type="ECO:0000313" key="3">
    <source>
        <dbReference type="EMBL" id="MDI5971394.1"/>
    </source>
</evidence>
<evidence type="ECO:0000313" key="2">
    <source>
        <dbReference type="EMBL" id="MDI5967127.1"/>
    </source>
</evidence>
<dbReference type="EMBL" id="JABXJJ020000022">
    <property type="protein sequence ID" value="MDI5971394.1"/>
    <property type="molecule type" value="Genomic_DNA"/>
</dbReference>
<dbReference type="RefSeq" id="WP_271316566.1">
    <property type="nucleotide sequence ID" value="NZ_JAAGKO020000074.1"/>
</dbReference>
<dbReference type="Proteomes" id="UP001156398">
    <property type="component" value="Unassembled WGS sequence"/>
</dbReference>
<name>A0AA90H168_9ACTN</name>
<accession>A0AA90H168</accession>
<protein>
    <submittedName>
        <fullName evidence="3">Uncharacterized protein</fullName>
    </submittedName>
</protein>
<sequence length="61" mass="6322">MHQPDDAVAESGGGDRRRVVSLAQAGSIQQRGPGGPAGLQAATKKYGPPGTNWSSLRFPHP</sequence>
<reference evidence="3 4" key="1">
    <citation type="submission" date="2023-05" db="EMBL/GenBank/DDBJ databases">
        <title>Streptantibioticus silvisoli sp. nov., acidotolerant actinomycetes 1 from pine litter.</title>
        <authorList>
            <person name="Swiecimska M."/>
            <person name="Golinska P."/>
            <person name="Sangal V."/>
            <person name="Wachnowicz B."/>
            <person name="Goodfellow M."/>
        </authorList>
    </citation>
    <scope>NUCLEOTIDE SEQUENCE</scope>
    <source>
        <strain evidence="3">SL13</strain>
        <strain evidence="2 4">SL54</strain>
    </source>
</reference>